<dbReference type="PROSITE" id="PS00211">
    <property type="entry name" value="ABC_TRANSPORTER_1"/>
    <property type="match status" value="1"/>
</dbReference>
<dbReference type="Gene3D" id="3.40.50.300">
    <property type="entry name" value="P-loop containing nucleotide triphosphate hydrolases"/>
    <property type="match status" value="1"/>
</dbReference>
<dbReference type="GO" id="GO:0015833">
    <property type="term" value="P:peptide transport"/>
    <property type="evidence" value="ECO:0007669"/>
    <property type="project" value="InterPro"/>
</dbReference>
<evidence type="ECO:0000256" key="5">
    <source>
        <dbReference type="ARBA" id="ARBA00022741"/>
    </source>
</evidence>
<dbReference type="Pfam" id="PF08352">
    <property type="entry name" value="oligo_HPY"/>
    <property type="match status" value="1"/>
</dbReference>
<dbReference type="PANTHER" id="PTHR43297">
    <property type="entry name" value="OLIGOPEPTIDE TRANSPORT ATP-BINDING PROTEIN APPD"/>
    <property type="match status" value="1"/>
</dbReference>
<evidence type="ECO:0000313" key="10">
    <source>
        <dbReference type="Proteomes" id="UP000550508"/>
    </source>
</evidence>
<dbReference type="InterPro" id="IPR003593">
    <property type="entry name" value="AAA+_ATPase"/>
</dbReference>
<dbReference type="InterPro" id="IPR003439">
    <property type="entry name" value="ABC_transporter-like_ATP-bd"/>
</dbReference>
<evidence type="ECO:0000256" key="7">
    <source>
        <dbReference type="ARBA" id="ARBA00023136"/>
    </source>
</evidence>
<keyword evidence="7" id="KW-0472">Membrane</keyword>
<feature type="domain" description="ABC transporter" evidence="8">
    <location>
        <begin position="17"/>
        <end position="264"/>
    </location>
</feature>
<accession>A0A849VNV3</accession>
<dbReference type="InterPro" id="IPR027417">
    <property type="entry name" value="P-loop_NTPase"/>
</dbReference>
<gene>
    <name evidence="9" type="ORF">HQ945_07550</name>
</gene>
<evidence type="ECO:0000256" key="3">
    <source>
        <dbReference type="ARBA" id="ARBA00022448"/>
    </source>
</evidence>
<keyword evidence="10" id="KW-1185">Reference proteome</keyword>
<comment type="caution">
    <text evidence="9">The sequence shown here is derived from an EMBL/GenBank/DDBJ whole genome shotgun (WGS) entry which is preliminary data.</text>
</comment>
<dbReference type="SMART" id="SM00382">
    <property type="entry name" value="AAA"/>
    <property type="match status" value="1"/>
</dbReference>
<dbReference type="AlphaFoldDB" id="A0A849VNV3"/>
<protein>
    <submittedName>
        <fullName evidence="9">ABC transporter ATP-binding protein</fullName>
    </submittedName>
</protein>
<evidence type="ECO:0000256" key="6">
    <source>
        <dbReference type="ARBA" id="ARBA00022840"/>
    </source>
</evidence>
<dbReference type="GO" id="GO:0005886">
    <property type="term" value="C:plasma membrane"/>
    <property type="evidence" value="ECO:0007669"/>
    <property type="project" value="UniProtKB-SubCell"/>
</dbReference>
<dbReference type="GO" id="GO:0016887">
    <property type="term" value="F:ATP hydrolysis activity"/>
    <property type="evidence" value="ECO:0007669"/>
    <property type="project" value="InterPro"/>
</dbReference>
<dbReference type="InterPro" id="IPR017871">
    <property type="entry name" value="ABC_transporter-like_CS"/>
</dbReference>
<dbReference type="NCBIfam" id="TIGR01727">
    <property type="entry name" value="oligo_HPY"/>
    <property type="match status" value="1"/>
</dbReference>
<organism evidence="9 10">
    <name type="scientific">Phyllobacterium pellucidum</name>
    <dbReference type="NCBI Taxonomy" id="2740464"/>
    <lineage>
        <taxon>Bacteria</taxon>
        <taxon>Pseudomonadati</taxon>
        <taxon>Pseudomonadota</taxon>
        <taxon>Alphaproteobacteria</taxon>
        <taxon>Hyphomicrobiales</taxon>
        <taxon>Phyllobacteriaceae</taxon>
        <taxon>Phyllobacterium</taxon>
    </lineage>
</organism>
<sequence length="332" mass="35267">MTPGPATATPVNPAPVLELADVSISYSGIVPAVVGVDLMVMPGEIVGIIGESGSGKSTLAHSVLGLLPDSAQISGKTLSLNGIDMLGASEQAMRQLRGPAAAMIFQNPMTTFSPMHKLGRQLMDLLWRERGLSNKEKRQKILKALQDVGLPDPAARLEAYPFQLSGGMLQRVAIAAALLMRPSLLVADEPTTALDVTMEAQILHLMHEIRRNAGVSILMISHHLGVIAEICDRVAVMYAGRIVEEGPVDVIFADPRHPYTKALFACEPALIETGATRLPVIGGEVPRPVRIGCGFAGRCPQVLECCCNATPPWVAVGAGNVSHFSRCHRSAP</sequence>
<dbReference type="PANTHER" id="PTHR43297:SF2">
    <property type="entry name" value="DIPEPTIDE TRANSPORT ATP-BINDING PROTEIN DPPD"/>
    <property type="match status" value="1"/>
</dbReference>
<evidence type="ECO:0000259" key="8">
    <source>
        <dbReference type="PROSITE" id="PS50893"/>
    </source>
</evidence>
<keyword evidence="6 9" id="KW-0067">ATP-binding</keyword>
<dbReference type="Proteomes" id="UP000550508">
    <property type="component" value="Unassembled WGS sequence"/>
</dbReference>
<keyword evidence="5" id="KW-0547">Nucleotide-binding</keyword>
<reference evidence="9 10" key="1">
    <citation type="submission" date="2020-05" db="EMBL/GenBank/DDBJ databases">
        <authorList>
            <person name="Kim M.K."/>
        </authorList>
    </citation>
    <scope>NUCLEOTIDE SEQUENCE [LARGE SCALE GENOMIC DNA]</scope>
    <source>
        <strain evidence="9 10">BT25</strain>
    </source>
</reference>
<dbReference type="InterPro" id="IPR050388">
    <property type="entry name" value="ABC_Ni/Peptide_Import"/>
</dbReference>
<dbReference type="InterPro" id="IPR013563">
    <property type="entry name" value="Oligopep_ABC_C"/>
</dbReference>
<dbReference type="GO" id="GO:0005524">
    <property type="term" value="F:ATP binding"/>
    <property type="evidence" value="ECO:0007669"/>
    <property type="project" value="UniProtKB-KW"/>
</dbReference>
<name>A0A849VNV3_9HYPH</name>
<dbReference type="PROSITE" id="PS50893">
    <property type="entry name" value="ABC_TRANSPORTER_2"/>
    <property type="match status" value="1"/>
</dbReference>
<keyword evidence="4" id="KW-1003">Cell membrane</keyword>
<keyword evidence="3" id="KW-0813">Transport</keyword>
<dbReference type="CDD" id="cd03257">
    <property type="entry name" value="ABC_NikE_OppD_transporters"/>
    <property type="match status" value="1"/>
</dbReference>
<evidence type="ECO:0000256" key="1">
    <source>
        <dbReference type="ARBA" id="ARBA00004417"/>
    </source>
</evidence>
<dbReference type="FunFam" id="3.40.50.300:FF:000016">
    <property type="entry name" value="Oligopeptide ABC transporter ATP-binding component"/>
    <property type="match status" value="1"/>
</dbReference>
<dbReference type="SUPFAM" id="SSF52540">
    <property type="entry name" value="P-loop containing nucleoside triphosphate hydrolases"/>
    <property type="match status" value="1"/>
</dbReference>
<comment type="similarity">
    <text evidence="2">Belongs to the ABC transporter superfamily.</text>
</comment>
<dbReference type="GO" id="GO:0055085">
    <property type="term" value="P:transmembrane transport"/>
    <property type="evidence" value="ECO:0007669"/>
    <property type="project" value="UniProtKB-ARBA"/>
</dbReference>
<dbReference type="RefSeq" id="WP_113281126.1">
    <property type="nucleotide sequence ID" value="NZ_JABUMX010000001.1"/>
</dbReference>
<proteinExistence type="inferred from homology"/>
<comment type="subcellular location">
    <subcellularLocation>
        <location evidence="1">Cell inner membrane</location>
        <topology evidence="1">Peripheral membrane protein</topology>
    </subcellularLocation>
</comment>
<evidence type="ECO:0000256" key="2">
    <source>
        <dbReference type="ARBA" id="ARBA00005417"/>
    </source>
</evidence>
<dbReference type="Pfam" id="PF00005">
    <property type="entry name" value="ABC_tran"/>
    <property type="match status" value="1"/>
</dbReference>
<dbReference type="EMBL" id="JABUMX010000001">
    <property type="protein sequence ID" value="NTS31106.1"/>
    <property type="molecule type" value="Genomic_DNA"/>
</dbReference>
<evidence type="ECO:0000313" key="9">
    <source>
        <dbReference type="EMBL" id="NTS31106.1"/>
    </source>
</evidence>
<evidence type="ECO:0000256" key="4">
    <source>
        <dbReference type="ARBA" id="ARBA00022475"/>
    </source>
</evidence>